<evidence type="ECO:0000313" key="1">
    <source>
        <dbReference type="EMBL" id="KAB8224837.1"/>
    </source>
</evidence>
<dbReference type="AlphaFoldDB" id="A0A5N6F595"/>
<name>A0A5N6F595_9EURO</name>
<accession>A0A5N6F595</accession>
<evidence type="ECO:0000313" key="2">
    <source>
        <dbReference type="Proteomes" id="UP000326799"/>
    </source>
</evidence>
<dbReference type="Proteomes" id="UP000326799">
    <property type="component" value="Unassembled WGS sequence"/>
</dbReference>
<dbReference type="EMBL" id="ML733397">
    <property type="protein sequence ID" value="KAB8224837.1"/>
    <property type="molecule type" value="Genomic_DNA"/>
</dbReference>
<sequence>MILKIFVTYFESSNLMIHLHFRQINNGLPSPPEKARKFLIGSWITLVILTTVGDSRYGVPWIREFCSTNLIDSPDCVRSTSKFAG</sequence>
<proteinExistence type="predicted"/>
<protein>
    <submittedName>
        <fullName evidence="1">Uncharacterized protein</fullName>
    </submittedName>
</protein>
<reference evidence="1 2" key="1">
    <citation type="submission" date="2019-04" db="EMBL/GenBank/DDBJ databases">
        <title>Fungal friends and foes A comparative genomics study of 23 Aspergillus species from section Flavi.</title>
        <authorList>
            <consortium name="DOE Joint Genome Institute"/>
            <person name="Kjaerbolling I."/>
            <person name="Vesth T.C."/>
            <person name="Frisvad J.C."/>
            <person name="Nybo J.L."/>
            <person name="Theobald S."/>
            <person name="Kildgaard S."/>
            <person name="Petersen T.I."/>
            <person name="Kuo A."/>
            <person name="Sato A."/>
            <person name="Lyhne E.K."/>
            <person name="Kogle M.E."/>
            <person name="Wiebenga A."/>
            <person name="Kun R.S."/>
            <person name="Lubbers R.J."/>
            <person name="Makela M.R."/>
            <person name="Barry K."/>
            <person name="Chovatia M."/>
            <person name="Clum A."/>
            <person name="Daum C."/>
            <person name="Haridas S."/>
            <person name="He G."/>
            <person name="LaButti K."/>
            <person name="Lipzen A."/>
            <person name="Mondo S."/>
            <person name="Pangilinan J."/>
            <person name="Riley R."/>
            <person name="Salamov A."/>
            <person name="Simmons B.A."/>
            <person name="Magnuson J.K."/>
            <person name="Henrissat B."/>
            <person name="Mortensen U.H."/>
            <person name="Larsen T.O."/>
            <person name="De vries R.P."/>
            <person name="Grigoriev I.V."/>
            <person name="Machida M."/>
            <person name="Baker S.E."/>
            <person name="Andersen M.R."/>
        </authorList>
    </citation>
    <scope>NUCLEOTIDE SEQUENCE [LARGE SCALE GENOMIC DNA]</scope>
    <source>
        <strain evidence="1 2">CBS 126849</strain>
    </source>
</reference>
<keyword evidence="2" id="KW-1185">Reference proteome</keyword>
<gene>
    <name evidence="1" type="ORF">BDV33DRAFT_164805</name>
</gene>
<organism evidence="1 2">
    <name type="scientific">Aspergillus novoparasiticus</name>
    <dbReference type="NCBI Taxonomy" id="986946"/>
    <lineage>
        <taxon>Eukaryota</taxon>
        <taxon>Fungi</taxon>
        <taxon>Dikarya</taxon>
        <taxon>Ascomycota</taxon>
        <taxon>Pezizomycotina</taxon>
        <taxon>Eurotiomycetes</taxon>
        <taxon>Eurotiomycetidae</taxon>
        <taxon>Eurotiales</taxon>
        <taxon>Aspergillaceae</taxon>
        <taxon>Aspergillus</taxon>
        <taxon>Aspergillus subgen. Circumdati</taxon>
    </lineage>
</organism>